<evidence type="ECO:0000313" key="2">
    <source>
        <dbReference type="EMBL" id="EEG76855.1"/>
    </source>
</evidence>
<protein>
    <recommendedName>
        <fullName evidence="1">pEK499-p136 HEPN domain-containing protein</fullName>
    </recommendedName>
</protein>
<proteinExistence type="predicted"/>
<sequence>MERQVVEKDFVARTMHILENYDGPYGVTLLINCLLGLIVLPRERGFNRVCHQEGIGFSDLGIDPQEICWGRIAEQEQTASRFLQCMRNSVAHIKIESISEQGEIESLRFKDQSGFEVVMKIEKVKELATKLAQYVQ</sequence>
<reference evidence="2 3" key="1">
    <citation type="submission" date="2009-02" db="EMBL/GenBank/DDBJ databases">
        <title>Sequencing of the draft genome and assembly of Dethiobacter alkaliphilus AHT 1.</title>
        <authorList>
            <consortium name="US DOE Joint Genome Institute (JGI-PGF)"/>
            <person name="Lucas S."/>
            <person name="Copeland A."/>
            <person name="Lapidus A."/>
            <person name="Glavina del Rio T."/>
            <person name="Dalin E."/>
            <person name="Tice H."/>
            <person name="Bruce D."/>
            <person name="Goodwin L."/>
            <person name="Pitluck S."/>
            <person name="Larimer F."/>
            <person name="Land M.L."/>
            <person name="Hauser L."/>
            <person name="Muyzer G."/>
        </authorList>
    </citation>
    <scope>NUCLEOTIDE SEQUENCE [LARGE SCALE GENOMIC DNA]</scope>
    <source>
        <strain evidence="2 3">AHT 1</strain>
    </source>
</reference>
<dbReference type="RefSeq" id="WP_008517561.1">
    <property type="nucleotide sequence ID" value="NZ_ACJM01000012.1"/>
</dbReference>
<gene>
    <name evidence="2" type="ORF">DealDRAFT_2303</name>
</gene>
<dbReference type="InterPro" id="IPR041318">
    <property type="entry name" value="pEK499_p136"/>
</dbReference>
<comment type="caution">
    <text evidence="2">The sequence shown here is derived from an EMBL/GenBank/DDBJ whole genome shotgun (WGS) entry which is preliminary data.</text>
</comment>
<name>C0GIJ4_DETAL</name>
<keyword evidence="3" id="KW-1185">Reference proteome</keyword>
<evidence type="ECO:0000313" key="3">
    <source>
        <dbReference type="Proteomes" id="UP000006443"/>
    </source>
</evidence>
<accession>C0GIJ4</accession>
<dbReference type="Proteomes" id="UP000006443">
    <property type="component" value="Unassembled WGS sequence"/>
</dbReference>
<dbReference type="eggNOG" id="ENOG5030VRP">
    <property type="taxonomic scope" value="Bacteria"/>
</dbReference>
<feature type="domain" description="pEK499-p136 HEPN" evidence="1">
    <location>
        <begin position="5"/>
        <end position="134"/>
    </location>
</feature>
<organism evidence="2 3">
    <name type="scientific">Dethiobacter alkaliphilus AHT 1</name>
    <dbReference type="NCBI Taxonomy" id="555088"/>
    <lineage>
        <taxon>Bacteria</taxon>
        <taxon>Bacillati</taxon>
        <taxon>Bacillota</taxon>
        <taxon>Dethiobacteria</taxon>
        <taxon>Dethiobacterales</taxon>
        <taxon>Dethiobacteraceae</taxon>
        <taxon>Dethiobacter</taxon>
    </lineage>
</organism>
<dbReference type="Pfam" id="PF18736">
    <property type="entry name" value="pEK499_p136"/>
    <property type="match status" value="1"/>
</dbReference>
<evidence type="ECO:0000259" key="1">
    <source>
        <dbReference type="Pfam" id="PF18736"/>
    </source>
</evidence>
<dbReference type="STRING" id="555088.DealDRAFT_2303"/>
<dbReference type="AlphaFoldDB" id="C0GIJ4"/>
<dbReference type="EMBL" id="ACJM01000012">
    <property type="protein sequence ID" value="EEG76855.1"/>
    <property type="molecule type" value="Genomic_DNA"/>
</dbReference>